<evidence type="ECO:0000256" key="3">
    <source>
        <dbReference type="SAM" id="SignalP"/>
    </source>
</evidence>
<sequence length="339" mass="38128">MIGVTSSHHLSKHILVVVLCSFTLYSGVNSLSCSDKNSDDNNRCDKIIPGGRRCYLLTQNLFGCGKGQRFCKVNRTFCFPYRSICTPQCCEGWKEDSEHRCTVNLRSMPEVHTGVDRTSVSTVISATVVGLLFIVLAIMAFAMFRVCKARRNLRGRLQRNIRGSATNMQNYNSSIFTVYNNEPPPYDVVENSKLPEYTLHDNPPSYEDNDQATGDSQLPVLISEQSQHDTTDDKTDDVKHSIKVTAPTIVILVVVAVMLVILIVLVALIKLGKAGQYLTHSRSPHVRQRSIQRTQENATVFTVYNNEPPPYDVVVNSNLPEYSPRDIPPLYKEKEDTQR</sequence>
<reference evidence="4" key="1">
    <citation type="submission" date="2021-03" db="EMBL/GenBank/DDBJ databases">
        <authorList>
            <person name="Bekaert M."/>
        </authorList>
    </citation>
    <scope>NUCLEOTIDE SEQUENCE</scope>
</reference>
<gene>
    <name evidence="4" type="ORF">MEDL_21993</name>
</gene>
<dbReference type="AlphaFoldDB" id="A0A8S3RM39"/>
<dbReference type="Proteomes" id="UP000683360">
    <property type="component" value="Unassembled WGS sequence"/>
</dbReference>
<keyword evidence="2" id="KW-0472">Membrane</keyword>
<dbReference type="EMBL" id="CAJPWZ010001090">
    <property type="protein sequence ID" value="CAG2207738.1"/>
    <property type="molecule type" value="Genomic_DNA"/>
</dbReference>
<feature type="transmembrane region" description="Helical" evidence="2">
    <location>
        <begin position="249"/>
        <end position="269"/>
    </location>
</feature>
<name>A0A8S3RM39_MYTED</name>
<accession>A0A8S3RM39</accession>
<evidence type="ECO:0000313" key="4">
    <source>
        <dbReference type="EMBL" id="CAG2207738.1"/>
    </source>
</evidence>
<proteinExistence type="predicted"/>
<evidence type="ECO:0000256" key="1">
    <source>
        <dbReference type="SAM" id="MobiDB-lite"/>
    </source>
</evidence>
<comment type="caution">
    <text evidence="4">The sequence shown here is derived from an EMBL/GenBank/DDBJ whole genome shotgun (WGS) entry which is preliminary data.</text>
</comment>
<feature type="region of interest" description="Disordered" evidence="1">
    <location>
        <begin position="316"/>
        <end position="339"/>
    </location>
</feature>
<keyword evidence="3" id="KW-0732">Signal</keyword>
<keyword evidence="5" id="KW-1185">Reference proteome</keyword>
<protein>
    <submittedName>
        <fullName evidence="4">Uncharacterized protein</fullName>
    </submittedName>
</protein>
<keyword evidence="2" id="KW-0812">Transmembrane</keyword>
<organism evidence="4 5">
    <name type="scientific">Mytilus edulis</name>
    <name type="common">Blue mussel</name>
    <dbReference type="NCBI Taxonomy" id="6550"/>
    <lineage>
        <taxon>Eukaryota</taxon>
        <taxon>Metazoa</taxon>
        <taxon>Spiralia</taxon>
        <taxon>Lophotrochozoa</taxon>
        <taxon>Mollusca</taxon>
        <taxon>Bivalvia</taxon>
        <taxon>Autobranchia</taxon>
        <taxon>Pteriomorphia</taxon>
        <taxon>Mytilida</taxon>
        <taxon>Mytiloidea</taxon>
        <taxon>Mytilidae</taxon>
        <taxon>Mytilinae</taxon>
        <taxon>Mytilus</taxon>
    </lineage>
</organism>
<evidence type="ECO:0000313" key="5">
    <source>
        <dbReference type="Proteomes" id="UP000683360"/>
    </source>
</evidence>
<evidence type="ECO:0000256" key="2">
    <source>
        <dbReference type="SAM" id="Phobius"/>
    </source>
</evidence>
<keyword evidence="2" id="KW-1133">Transmembrane helix</keyword>
<feature type="transmembrane region" description="Helical" evidence="2">
    <location>
        <begin position="123"/>
        <end position="144"/>
    </location>
</feature>
<feature type="chain" id="PRO_5035857304" evidence="3">
    <location>
        <begin position="31"/>
        <end position="339"/>
    </location>
</feature>
<dbReference type="OrthoDB" id="6128450at2759"/>
<feature type="signal peptide" evidence="3">
    <location>
        <begin position="1"/>
        <end position="30"/>
    </location>
</feature>